<dbReference type="SUPFAM" id="SSF56112">
    <property type="entry name" value="Protein kinase-like (PK-like)"/>
    <property type="match status" value="1"/>
</dbReference>
<dbReference type="PANTHER" id="PTHR24416">
    <property type="entry name" value="TYROSINE-PROTEIN KINASE RECEPTOR"/>
    <property type="match status" value="1"/>
</dbReference>
<dbReference type="EMBL" id="FN653017">
    <property type="protein sequence ID" value="CBY21249.1"/>
    <property type="molecule type" value="Genomic_DNA"/>
</dbReference>
<keyword evidence="5" id="KW-0829">Tyrosine-protein kinase</keyword>
<dbReference type="InterPro" id="IPR050122">
    <property type="entry name" value="RTK"/>
</dbReference>
<dbReference type="PANTHER" id="PTHR24416:SF600">
    <property type="entry name" value="PDGF- AND VEGF-RECEPTOR RELATED, ISOFORM J"/>
    <property type="match status" value="1"/>
</dbReference>
<evidence type="ECO:0000256" key="3">
    <source>
        <dbReference type="ARBA" id="ARBA00022777"/>
    </source>
</evidence>
<evidence type="ECO:0000313" key="8">
    <source>
        <dbReference type="EMBL" id="CBY21249.1"/>
    </source>
</evidence>
<dbReference type="InterPro" id="IPR001245">
    <property type="entry name" value="Ser-Thr/Tyr_kinase_cat_dom"/>
</dbReference>
<dbReference type="AlphaFoldDB" id="E4WVU6"/>
<dbReference type="PRINTS" id="PR00109">
    <property type="entry name" value="TYRKINASE"/>
</dbReference>
<evidence type="ECO:0000256" key="4">
    <source>
        <dbReference type="ARBA" id="ARBA00022840"/>
    </source>
</evidence>
<feature type="domain" description="Protein kinase" evidence="7">
    <location>
        <begin position="89"/>
        <end position="391"/>
    </location>
</feature>
<dbReference type="InParanoid" id="E4WVU6"/>
<reference evidence="8" key="1">
    <citation type="journal article" date="2010" name="Science">
        <title>Plasticity of animal genome architecture unmasked by rapid evolution of a pelagic tunicate.</title>
        <authorList>
            <person name="Denoeud F."/>
            <person name="Henriet S."/>
            <person name="Mungpakdee S."/>
            <person name="Aury J.M."/>
            <person name="Da Silva C."/>
            <person name="Brinkmann H."/>
            <person name="Mikhaleva J."/>
            <person name="Olsen L.C."/>
            <person name="Jubin C."/>
            <person name="Canestro C."/>
            <person name="Bouquet J.M."/>
            <person name="Danks G."/>
            <person name="Poulain J."/>
            <person name="Campsteijn C."/>
            <person name="Adamski M."/>
            <person name="Cross I."/>
            <person name="Yadetie F."/>
            <person name="Muffato M."/>
            <person name="Louis A."/>
            <person name="Butcher S."/>
            <person name="Tsagkogeorga G."/>
            <person name="Konrad A."/>
            <person name="Singh S."/>
            <person name="Jensen M.F."/>
            <person name="Cong E.H."/>
            <person name="Eikeseth-Otteraa H."/>
            <person name="Noel B."/>
            <person name="Anthouard V."/>
            <person name="Porcel B.M."/>
            <person name="Kachouri-Lafond R."/>
            <person name="Nishino A."/>
            <person name="Ugolini M."/>
            <person name="Chourrout P."/>
            <person name="Nishida H."/>
            <person name="Aasland R."/>
            <person name="Huzurbazar S."/>
            <person name="Westhof E."/>
            <person name="Delsuc F."/>
            <person name="Lehrach H."/>
            <person name="Reinhardt R."/>
            <person name="Weissenbach J."/>
            <person name="Roy S.W."/>
            <person name="Artiguenave F."/>
            <person name="Postlethwait J.H."/>
            <person name="Manak J.R."/>
            <person name="Thompson E.M."/>
            <person name="Jaillon O."/>
            <person name="Du Pasquier L."/>
            <person name="Boudinot P."/>
            <person name="Liberles D.A."/>
            <person name="Volff J.N."/>
            <person name="Philippe H."/>
            <person name="Lenhard B."/>
            <person name="Roest Crollius H."/>
            <person name="Wincker P."/>
            <person name="Chourrout D."/>
        </authorList>
    </citation>
    <scope>NUCLEOTIDE SEQUENCE [LARGE SCALE GENOMIC DNA]</scope>
</reference>
<sequence>MDVFMKKISILNIGKTTWIISATVIGSLLIFGVGALLKSKIMKPEGLKPIQVNLKMRSGWEEAPLLPQNQADFENHIPAHYLIQYELLGGNKMEIGNGCFGVVYTSVVNTDDIPVIRSEINEKQRVALKVGRVETANPEEQKMALESLFKELKIMMKVAEYRQRFIEQNQDRNYHQYVIQLLGCGWTPEPTKWPFLVIEYAENGDLLKFLRNVLKDIRERREDGAKASSLRLTDGDLIKFAFQVAAGMCFLSENNFVHRDLAARNVLVSSDLTMKISDFGLSKEENYYRSSRGKLPWKWMALESIKEHKFTTQSDVWAFGVTMWEIFSLGNAPYQTKTAQEVKDFLEDGNRLAHPPFASRSIYQIMADCWKSNPRERQTFASLTEDLERELHICQSNERVLDVHGHEITGYEV</sequence>
<keyword evidence="3" id="KW-0418">Kinase</keyword>
<proteinExistence type="predicted"/>
<dbReference type="OrthoDB" id="3256376at2759"/>
<gene>
    <name evidence="8" type="ORF">GSOID_T00009004001</name>
</gene>
<dbReference type="Proteomes" id="UP000001307">
    <property type="component" value="Unassembled WGS sequence"/>
</dbReference>
<protein>
    <recommendedName>
        <fullName evidence="7">Protein kinase domain-containing protein</fullName>
    </recommendedName>
</protein>
<keyword evidence="6" id="KW-0812">Transmembrane</keyword>
<evidence type="ECO:0000313" key="9">
    <source>
        <dbReference type="Proteomes" id="UP000001307"/>
    </source>
</evidence>
<evidence type="ECO:0000256" key="2">
    <source>
        <dbReference type="ARBA" id="ARBA00022741"/>
    </source>
</evidence>
<keyword evidence="2" id="KW-0547">Nucleotide-binding</keyword>
<dbReference type="FunFam" id="1.10.510.10:FF:000554">
    <property type="entry name" value="Predicted protein"/>
    <property type="match status" value="1"/>
</dbReference>
<dbReference type="Pfam" id="PF07714">
    <property type="entry name" value="PK_Tyr_Ser-Thr"/>
    <property type="match status" value="1"/>
</dbReference>
<keyword evidence="6" id="KW-0472">Membrane</keyword>
<keyword evidence="9" id="KW-1185">Reference proteome</keyword>
<keyword evidence="4" id="KW-0067">ATP-binding</keyword>
<dbReference type="InterPro" id="IPR000719">
    <property type="entry name" value="Prot_kinase_dom"/>
</dbReference>
<dbReference type="InterPro" id="IPR008266">
    <property type="entry name" value="Tyr_kinase_AS"/>
</dbReference>
<dbReference type="GO" id="GO:0004714">
    <property type="term" value="F:transmembrane receptor protein tyrosine kinase activity"/>
    <property type="evidence" value="ECO:0007669"/>
    <property type="project" value="TreeGrafter"/>
</dbReference>
<keyword evidence="6" id="KW-1133">Transmembrane helix</keyword>
<evidence type="ECO:0000256" key="6">
    <source>
        <dbReference type="SAM" id="Phobius"/>
    </source>
</evidence>
<organism evidence="8">
    <name type="scientific">Oikopleura dioica</name>
    <name type="common">Tunicate</name>
    <dbReference type="NCBI Taxonomy" id="34765"/>
    <lineage>
        <taxon>Eukaryota</taxon>
        <taxon>Metazoa</taxon>
        <taxon>Chordata</taxon>
        <taxon>Tunicata</taxon>
        <taxon>Appendicularia</taxon>
        <taxon>Copelata</taxon>
        <taxon>Oikopleuridae</taxon>
        <taxon>Oikopleura</taxon>
    </lineage>
</organism>
<dbReference type="InterPro" id="IPR020635">
    <property type="entry name" value="Tyr_kinase_cat_dom"/>
</dbReference>
<keyword evidence="1" id="KW-0808">Transferase</keyword>
<evidence type="ECO:0000256" key="1">
    <source>
        <dbReference type="ARBA" id="ARBA00022679"/>
    </source>
</evidence>
<dbReference type="InterPro" id="IPR011009">
    <property type="entry name" value="Kinase-like_dom_sf"/>
</dbReference>
<dbReference type="GO" id="GO:0007169">
    <property type="term" value="P:cell surface receptor protein tyrosine kinase signaling pathway"/>
    <property type="evidence" value="ECO:0007669"/>
    <property type="project" value="TreeGrafter"/>
</dbReference>
<evidence type="ECO:0000259" key="7">
    <source>
        <dbReference type="PROSITE" id="PS50011"/>
    </source>
</evidence>
<accession>E4WVU6</accession>
<dbReference type="CDD" id="cd00192">
    <property type="entry name" value="PTKc"/>
    <property type="match status" value="1"/>
</dbReference>
<dbReference type="SMART" id="SM00219">
    <property type="entry name" value="TyrKc"/>
    <property type="match status" value="1"/>
</dbReference>
<dbReference type="GO" id="GO:0005524">
    <property type="term" value="F:ATP binding"/>
    <property type="evidence" value="ECO:0007669"/>
    <property type="project" value="UniProtKB-KW"/>
</dbReference>
<name>E4WVU6_OIKDI</name>
<dbReference type="Gene3D" id="1.10.510.10">
    <property type="entry name" value="Transferase(Phosphotransferase) domain 1"/>
    <property type="match status" value="1"/>
</dbReference>
<dbReference type="PROSITE" id="PS00109">
    <property type="entry name" value="PROTEIN_KINASE_TYR"/>
    <property type="match status" value="1"/>
</dbReference>
<evidence type="ECO:0000256" key="5">
    <source>
        <dbReference type="ARBA" id="ARBA00023137"/>
    </source>
</evidence>
<dbReference type="GO" id="GO:0043235">
    <property type="term" value="C:receptor complex"/>
    <property type="evidence" value="ECO:0007669"/>
    <property type="project" value="TreeGrafter"/>
</dbReference>
<dbReference type="GO" id="GO:0005886">
    <property type="term" value="C:plasma membrane"/>
    <property type="evidence" value="ECO:0007669"/>
    <property type="project" value="TreeGrafter"/>
</dbReference>
<feature type="transmembrane region" description="Helical" evidence="6">
    <location>
        <begin position="16"/>
        <end position="37"/>
    </location>
</feature>
<dbReference type="PROSITE" id="PS50011">
    <property type="entry name" value="PROTEIN_KINASE_DOM"/>
    <property type="match status" value="1"/>
</dbReference>